<evidence type="ECO:0000256" key="4">
    <source>
        <dbReference type="ARBA" id="ARBA00022679"/>
    </source>
</evidence>
<dbReference type="InterPro" id="IPR043148">
    <property type="entry name" value="TagF_C"/>
</dbReference>
<evidence type="ECO:0000256" key="6">
    <source>
        <dbReference type="ARBA" id="ARBA00023136"/>
    </source>
</evidence>
<evidence type="ECO:0000313" key="7">
    <source>
        <dbReference type="EMBL" id="HIR61195.1"/>
    </source>
</evidence>
<comment type="similarity">
    <text evidence="2">Belongs to the CDP-glycerol glycerophosphotransferase family.</text>
</comment>
<dbReference type="EMBL" id="DVHA01000205">
    <property type="protein sequence ID" value="HIR61195.1"/>
    <property type="molecule type" value="Genomic_DNA"/>
</dbReference>
<dbReference type="Gene3D" id="3.40.50.11820">
    <property type="match status" value="1"/>
</dbReference>
<dbReference type="InterPro" id="IPR051612">
    <property type="entry name" value="Teichoic_Acid_Biosynth"/>
</dbReference>
<dbReference type="InterPro" id="IPR007554">
    <property type="entry name" value="Glycerophosphate_synth"/>
</dbReference>
<name>A0A9D1J565_9FIRM</name>
<proteinExistence type="inferred from homology"/>
<protein>
    <submittedName>
        <fullName evidence="7">CDP-glycerol glycerophosphotransferase family protein</fullName>
    </submittedName>
</protein>
<organism evidence="7 8">
    <name type="scientific">Candidatus Faecivivens stercoravium</name>
    <dbReference type="NCBI Taxonomy" id="2840803"/>
    <lineage>
        <taxon>Bacteria</taxon>
        <taxon>Bacillati</taxon>
        <taxon>Bacillota</taxon>
        <taxon>Clostridia</taxon>
        <taxon>Eubacteriales</taxon>
        <taxon>Oscillospiraceae</taxon>
        <taxon>Oscillospiraceae incertae sedis</taxon>
        <taxon>Candidatus Faecivivens</taxon>
    </lineage>
</organism>
<dbReference type="GO" id="GO:0005886">
    <property type="term" value="C:plasma membrane"/>
    <property type="evidence" value="ECO:0007669"/>
    <property type="project" value="UniProtKB-SubCell"/>
</dbReference>
<dbReference type="AlphaFoldDB" id="A0A9D1J565"/>
<evidence type="ECO:0000256" key="5">
    <source>
        <dbReference type="ARBA" id="ARBA00022944"/>
    </source>
</evidence>
<dbReference type="Pfam" id="PF04464">
    <property type="entry name" value="Glyphos_transf"/>
    <property type="match status" value="1"/>
</dbReference>
<evidence type="ECO:0000313" key="8">
    <source>
        <dbReference type="Proteomes" id="UP000824241"/>
    </source>
</evidence>
<evidence type="ECO:0000256" key="3">
    <source>
        <dbReference type="ARBA" id="ARBA00022475"/>
    </source>
</evidence>
<dbReference type="InterPro" id="IPR043149">
    <property type="entry name" value="TagF_N"/>
</dbReference>
<comment type="caution">
    <text evidence="7">The sequence shown here is derived from an EMBL/GenBank/DDBJ whole genome shotgun (WGS) entry which is preliminary data.</text>
</comment>
<reference evidence="7" key="1">
    <citation type="submission" date="2020-10" db="EMBL/GenBank/DDBJ databases">
        <authorList>
            <person name="Gilroy R."/>
        </authorList>
    </citation>
    <scope>NUCLEOTIDE SEQUENCE</scope>
    <source>
        <strain evidence="7">CHK189-12415</strain>
    </source>
</reference>
<dbReference type="GO" id="GO:0047355">
    <property type="term" value="F:CDP-glycerol glycerophosphotransferase activity"/>
    <property type="evidence" value="ECO:0007669"/>
    <property type="project" value="InterPro"/>
</dbReference>
<comment type="subcellular location">
    <subcellularLocation>
        <location evidence="1">Cell membrane</location>
        <topology evidence="1">Peripheral membrane protein</topology>
    </subcellularLocation>
</comment>
<keyword evidence="3" id="KW-1003">Cell membrane</keyword>
<evidence type="ECO:0000256" key="1">
    <source>
        <dbReference type="ARBA" id="ARBA00004202"/>
    </source>
</evidence>
<reference evidence="7" key="2">
    <citation type="journal article" date="2021" name="PeerJ">
        <title>Extensive microbial diversity within the chicken gut microbiome revealed by metagenomics and culture.</title>
        <authorList>
            <person name="Gilroy R."/>
            <person name="Ravi A."/>
            <person name="Getino M."/>
            <person name="Pursley I."/>
            <person name="Horton D.L."/>
            <person name="Alikhan N.F."/>
            <person name="Baker D."/>
            <person name="Gharbi K."/>
            <person name="Hall N."/>
            <person name="Watson M."/>
            <person name="Adriaenssens E.M."/>
            <person name="Foster-Nyarko E."/>
            <person name="Jarju S."/>
            <person name="Secka A."/>
            <person name="Antonio M."/>
            <person name="Oren A."/>
            <person name="Chaudhuri R.R."/>
            <person name="La Ragione R."/>
            <person name="Hildebrand F."/>
            <person name="Pallen M.J."/>
        </authorList>
    </citation>
    <scope>NUCLEOTIDE SEQUENCE</scope>
    <source>
        <strain evidence="7">CHK189-12415</strain>
    </source>
</reference>
<dbReference type="PANTHER" id="PTHR37316:SF3">
    <property type="entry name" value="TEICHOIC ACID GLYCEROL-PHOSPHATE TRANSFERASE"/>
    <property type="match status" value="1"/>
</dbReference>
<dbReference type="Proteomes" id="UP000824241">
    <property type="component" value="Unassembled WGS sequence"/>
</dbReference>
<keyword evidence="6" id="KW-0472">Membrane</keyword>
<dbReference type="PANTHER" id="PTHR37316">
    <property type="entry name" value="TEICHOIC ACID GLYCEROL-PHOSPHATE PRIMASE"/>
    <property type="match status" value="1"/>
</dbReference>
<dbReference type="Gene3D" id="3.40.50.12580">
    <property type="match status" value="1"/>
</dbReference>
<accession>A0A9D1J565</accession>
<keyword evidence="5" id="KW-0777">Teichoic acid biosynthesis</keyword>
<keyword evidence="4" id="KW-0808">Transferase</keyword>
<evidence type="ECO:0000256" key="2">
    <source>
        <dbReference type="ARBA" id="ARBA00010488"/>
    </source>
</evidence>
<sequence length="384" mass="43422">MDKDLMRRLMAPLTLLNRMLPKKQDRVVFYSNMGFRDNVKAVYDAFIARPESKNYEIVCALNDYELWDNRPHPANVRFTDCKGGLVPFLTSRTFFYSFGKYPVKPSKNQMVVNVWHGSPLKKIGRYEKIEDQDFFTYVLAASDFFVPIMAKAFGCPESKVKVCGHPRNDAMFTPGDPLGKLGIPKDFDKLLLWLPTFRQSSFLGDRDTAARAGTGLPVLERKEDLEAVNALLERENALLLAKIHPAQDLSLLDLSGASRVKILTNDDMQRADCDLYALLGVSDGLITDYSSVYFDYLLLNRPIGFTVGDIEEYRKTRGFVVDDPYPLMPGPFIRTPDEFAAFLSDFLSGKDDYKAERERVGKLTNAFPGGQDAERCLKIAGLIE</sequence>
<gene>
    <name evidence="7" type="ORF">IAB37_06455</name>
</gene>
<dbReference type="SUPFAM" id="SSF53756">
    <property type="entry name" value="UDP-Glycosyltransferase/glycogen phosphorylase"/>
    <property type="match status" value="1"/>
</dbReference>
<dbReference type="GO" id="GO:0019350">
    <property type="term" value="P:teichoic acid biosynthetic process"/>
    <property type="evidence" value="ECO:0007669"/>
    <property type="project" value="UniProtKB-KW"/>
</dbReference>